<protein>
    <submittedName>
        <fullName evidence="1">Uncharacterized protein</fullName>
    </submittedName>
</protein>
<organism evidence="1 2">
    <name type="scientific">Vitis vinifera</name>
    <name type="common">Grape</name>
    <dbReference type="NCBI Taxonomy" id="29760"/>
    <lineage>
        <taxon>Eukaryota</taxon>
        <taxon>Viridiplantae</taxon>
        <taxon>Streptophyta</taxon>
        <taxon>Embryophyta</taxon>
        <taxon>Tracheophyta</taxon>
        <taxon>Spermatophyta</taxon>
        <taxon>Magnoliopsida</taxon>
        <taxon>eudicotyledons</taxon>
        <taxon>Gunneridae</taxon>
        <taxon>Pentapetalae</taxon>
        <taxon>rosids</taxon>
        <taxon>Vitales</taxon>
        <taxon>Vitaceae</taxon>
        <taxon>Viteae</taxon>
        <taxon>Vitis</taxon>
    </lineage>
</organism>
<evidence type="ECO:0000313" key="1">
    <source>
        <dbReference type="EMBL" id="RVX21590.1"/>
    </source>
</evidence>
<reference evidence="1 2" key="1">
    <citation type="journal article" date="2018" name="PLoS Genet.">
        <title>Population sequencing reveals clonal diversity and ancestral inbreeding in the grapevine cultivar Chardonnay.</title>
        <authorList>
            <person name="Roach M.J."/>
            <person name="Johnson D.L."/>
            <person name="Bohlmann J."/>
            <person name="van Vuuren H.J."/>
            <person name="Jones S.J."/>
            <person name="Pretorius I.S."/>
            <person name="Schmidt S.A."/>
            <person name="Borneman A.R."/>
        </authorList>
    </citation>
    <scope>NUCLEOTIDE SEQUENCE [LARGE SCALE GENOMIC DNA]</scope>
    <source>
        <strain evidence="2">cv. Chardonnay</strain>
        <tissue evidence="1">Leaf</tissue>
    </source>
</reference>
<comment type="caution">
    <text evidence="1">The sequence shown here is derived from an EMBL/GenBank/DDBJ whole genome shotgun (WGS) entry which is preliminary data.</text>
</comment>
<dbReference type="EMBL" id="QGNW01000005">
    <property type="protein sequence ID" value="RVX21590.1"/>
    <property type="molecule type" value="Genomic_DNA"/>
</dbReference>
<dbReference type="Proteomes" id="UP000288805">
    <property type="component" value="Unassembled WGS sequence"/>
</dbReference>
<accession>A0A438KK79</accession>
<gene>
    <name evidence="1" type="ORF">CK203_001942</name>
</gene>
<sequence>MLVSVNLAEEGILRLIFAAVYLMFRKVANDNEVSAASRKVWGRIKGMVFEGCVGWLWVAIWKAIRNGVE</sequence>
<proteinExistence type="predicted"/>
<evidence type="ECO:0000313" key="2">
    <source>
        <dbReference type="Proteomes" id="UP000288805"/>
    </source>
</evidence>
<name>A0A438KK79_VITVI</name>
<dbReference type="AlphaFoldDB" id="A0A438KK79"/>